<dbReference type="GO" id="GO:0016301">
    <property type="term" value="F:kinase activity"/>
    <property type="evidence" value="ECO:0007669"/>
    <property type="project" value="UniProtKB-KW"/>
</dbReference>
<evidence type="ECO:0000256" key="12">
    <source>
        <dbReference type="ARBA" id="ARBA00041377"/>
    </source>
</evidence>
<comment type="catalytic activity">
    <reaction evidence="8">
        <text>3-dehydro-D-erythronate + ATP = 3-dehydro-4-O-phospho-D-erythronate + ADP + H(+)</text>
        <dbReference type="Rhea" id="RHEA:52556"/>
        <dbReference type="ChEBI" id="CHEBI:15378"/>
        <dbReference type="ChEBI" id="CHEBI:30616"/>
        <dbReference type="ChEBI" id="CHEBI:57958"/>
        <dbReference type="ChEBI" id="CHEBI:136593"/>
        <dbReference type="ChEBI" id="CHEBI:456216"/>
        <dbReference type="EC" id="2.7.1.217"/>
    </reaction>
</comment>
<evidence type="ECO:0000256" key="2">
    <source>
        <dbReference type="ARBA" id="ARBA00022679"/>
    </source>
</evidence>
<keyword evidence="6" id="KW-0119">Carbohydrate metabolism</keyword>
<keyword evidence="16" id="KW-1185">Reference proteome</keyword>
<comment type="caution">
    <text evidence="15">The sequence shown here is derived from an EMBL/GenBank/DDBJ whole genome shotgun (WGS) entry which is preliminary data.</text>
</comment>
<dbReference type="AlphaFoldDB" id="A0A2N3PZ51"/>
<accession>A0A2N3PZ51</accession>
<evidence type="ECO:0000256" key="5">
    <source>
        <dbReference type="ARBA" id="ARBA00022840"/>
    </source>
</evidence>
<dbReference type="InterPro" id="IPR037051">
    <property type="entry name" value="4-carb_acid_sugar_kinase_N_sf"/>
</dbReference>
<name>A0A2N3PZ51_9PROT</name>
<evidence type="ECO:0000259" key="14">
    <source>
        <dbReference type="Pfam" id="PF17042"/>
    </source>
</evidence>
<organism evidence="15 16">
    <name type="scientific">Telmatospirillum siberiense</name>
    <dbReference type="NCBI Taxonomy" id="382514"/>
    <lineage>
        <taxon>Bacteria</taxon>
        <taxon>Pseudomonadati</taxon>
        <taxon>Pseudomonadota</taxon>
        <taxon>Alphaproteobacteria</taxon>
        <taxon>Rhodospirillales</taxon>
        <taxon>Rhodospirillaceae</taxon>
        <taxon>Telmatospirillum</taxon>
    </lineage>
</organism>
<reference evidence="16" key="1">
    <citation type="submission" date="2017-12" db="EMBL/GenBank/DDBJ databases">
        <title>Draft genome sequence of Telmatospirillum siberiense 26-4b1T, an acidotolerant peatland alphaproteobacterium potentially involved in sulfur cycling.</title>
        <authorList>
            <person name="Hausmann B."/>
            <person name="Pjevac P."/>
            <person name="Schreck K."/>
            <person name="Herbold C.W."/>
            <person name="Daims H."/>
            <person name="Wagner M."/>
            <person name="Pester M."/>
            <person name="Loy A."/>
        </authorList>
    </citation>
    <scope>NUCLEOTIDE SEQUENCE [LARGE SCALE GENOMIC DNA]</scope>
    <source>
        <strain evidence="16">26-4b1</strain>
    </source>
</reference>
<comment type="similarity">
    <text evidence="1">Belongs to the four-carbon acid sugar kinase family.</text>
</comment>
<evidence type="ECO:0000313" key="16">
    <source>
        <dbReference type="Proteomes" id="UP000233293"/>
    </source>
</evidence>
<protein>
    <recommendedName>
        <fullName evidence="11">3-oxo-tetronate kinase</fullName>
        <ecNumber evidence="10">2.7.1.217</ecNumber>
    </recommendedName>
    <alternativeName>
        <fullName evidence="12">3-dehydrotetronate 4-kinase</fullName>
    </alternativeName>
</protein>
<dbReference type="InterPro" id="IPR050007">
    <property type="entry name" value="OtnK"/>
</dbReference>
<evidence type="ECO:0000256" key="7">
    <source>
        <dbReference type="ARBA" id="ARBA00035898"/>
    </source>
</evidence>
<dbReference type="InterPro" id="IPR042213">
    <property type="entry name" value="NBD_C_sf"/>
</dbReference>
<evidence type="ECO:0000313" key="15">
    <source>
        <dbReference type="EMBL" id="PKU25680.1"/>
    </source>
</evidence>
<evidence type="ECO:0000256" key="4">
    <source>
        <dbReference type="ARBA" id="ARBA00022777"/>
    </source>
</evidence>
<evidence type="ECO:0000256" key="3">
    <source>
        <dbReference type="ARBA" id="ARBA00022741"/>
    </source>
</evidence>
<dbReference type="NCBIfam" id="NF043035">
    <property type="entry name" value="OxoTetrKin"/>
    <property type="match status" value="1"/>
</dbReference>
<keyword evidence="3" id="KW-0547">Nucleotide-binding</keyword>
<evidence type="ECO:0000256" key="6">
    <source>
        <dbReference type="ARBA" id="ARBA00023277"/>
    </source>
</evidence>
<sequence length="424" mass="44135">MAPILGCIADDFTGGTDLAGMLVKSGMRTIQMIGVPDHPLPDDVDAVVIALKSRTCPVEEAVSDSLAALRWLRQAGCRQFYFKYCSTFDSTPKGNIGPVAEALMDALDTDFTIACPAFPANHRTIYKGQLFVGDVPLDESSMQHHPLTPMTDANLVRTLQAQVKRKVGLVDYQTVRRGSDAVRARFADLKGDGIGIAIVDALDDGDLLTIGAACADLPLVTAGSGIAVGLPQNFTDAIDLDGAAVTPSAGTGLRAVIAGSCSSATLGQVAAMRTRHPSFLIDPLELAKGVDVVGRALSWAAPLLPDGPVLIYATASPAEVKAAQTALGVDRAGMLIEQALAAIAKGLVVLGVDRLIVAGGETSGAVVKALDVKGLRIGREIDPGVPWTVTLRSSETGGKPLAMALKSGNFGTPDFFLKAWSHLS</sequence>
<comment type="catalytic activity">
    <reaction evidence="7">
        <text>3-dehydro-L-erythronate + ATP = 3-dehydro-4-O-phospho-L-erythronate + ADP + H(+)</text>
        <dbReference type="Rhea" id="RHEA:52552"/>
        <dbReference type="ChEBI" id="CHEBI:15378"/>
        <dbReference type="ChEBI" id="CHEBI:30616"/>
        <dbReference type="ChEBI" id="CHEBI:136592"/>
        <dbReference type="ChEBI" id="CHEBI:136670"/>
        <dbReference type="ChEBI" id="CHEBI:456216"/>
        <dbReference type="EC" id="2.7.1.217"/>
    </reaction>
</comment>
<gene>
    <name evidence="15" type="ORF">CWS72_05500</name>
</gene>
<keyword evidence="5" id="KW-0067">ATP-binding</keyword>
<dbReference type="Pfam" id="PF17042">
    <property type="entry name" value="NBD_C"/>
    <property type="match status" value="1"/>
</dbReference>
<dbReference type="EC" id="2.7.1.217" evidence="10"/>
<evidence type="ECO:0000259" key="13">
    <source>
        <dbReference type="Pfam" id="PF07005"/>
    </source>
</evidence>
<dbReference type="InterPro" id="IPR010737">
    <property type="entry name" value="4-carb_acid_sugar_kinase_N"/>
</dbReference>
<evidence type="ECO:0000256" key="10">
    <source>
        <dbReference type="ARBA" id="ARBA00039095"/>
    </source>
</evidence>
<dbReference type="SUPFAM" id="SSF142764">
    <property type="entry name" value="YgbK-like"/>
    <property type="match status" value="1"/>
</dbReference>
<dbReference type="OrthoDB" id="191465at2"/>
<evidence type="ECO:0000256" key="9">
    <source>
        <dbReference type="ARBA" id="ARBA00037335"/>
    </source>
</evidence>
<dbReference type="InterPro" id="IPR031475">
    <property type="entry name" value="NBD_C"/>
</dbReference>
<dbReference type="Pfam" id="PF07005">
    <property type="entry name" value="SBD_N"/>
    <property type="match status" value="1"/>
</dbReference>
<evidence type="ECO:0000256" key="11">
    <source>
        <dbReference type="ARBA" id="ARBA00039461"/>
    </source>
</evidence>
<dbReference type="Gene3D" id="3.40.980.20">
    <property type="entry name" value="Four-carbon acid sugar kinase, nucleotide binding domain"/>
    <property type="match status" value="1"/>
</dbReference>
<evidence type="ECO:0000256" key="8">
    <source>
        <dbReference type="ARBA" id="ARBA00036346"/>
    </source>
</evidence>
<dbReference type="Gene3D" id="3.40.50.10840">
    <property type="entry name" value="Putative sugar-binding, N-terminal domain"/>
    <property type="match status" value="1"/>
</dbReference>
<evidence type="ECO:0000256" key="1">
    <source>
        <dbReference type="ARBA" id="ARBA00005715"/>
    </source>
</evidence>
<feature type="domain" description="Four-carbon acid sugar kinase nucleotide binding" evidence="14">
    <location>
        <begin position="255"/>
        <end position="416"/>
    </location>
</feature>
<comment type="function">
    <text evidence="9">Catalyzes the ATP-dependent phosphorylation of 3-oxo-tetronate to 3-oxo-tetronate 4-phosphate.</text>
</comment>
<proteinExistence type="inferred from homology"/>
<dbReference type="GO" id="GO:0005524">
    <property type="term" value="F:ATP binding"/>
    <property type="evidence" value="ECO:0007669"/>
    <property type="project" value="UniProtKB-KW"/>
</dbReference>
<keyword evidence="2" id="KW-0808">Transferase</keyword>
<feature type="domain" description="Four-carbon acid sugar kinase N-terminal" evidence="13">
    <location>
        <begin position="5"/>
        <end position="229"/>
    </location>
</feature>
<dbReference type="Proteomes" id="UP000233293">
    <property type="component" value="Unassembled WGS sequence"/>
</dbReference>
<dbReference type="EMBL" id="PIUM01000004">
    <property type="protein sequence ID" value="PKU25680.1"/>
    <property type="molecule type" value="Genomic_DNA"/>
</dbReference>
<dbReference type="RefSeq" id="WP_101249735.1">
    <property type="nucleotide sequence ID" value="NZ_PIUM01000004.1"/>
</dbReference>
<keyword evidence="4" id="KW-0418">Kinase</keyword>